<dbReference type="Pfam" id="PF01547">
    <property type="entry name" value="SBP_bac_1"/>
    <property type="match status" value="1"/>
</dbReference>
<evidence type="ECO:0000256" key="5">
    <source>
        <dbReference type="ARBA" id="ARBA00022989"/>
    </source>
</evidence>
<feature type="transmembrane region" description="Helical" evidence="7">
    <location>
        <begin position="774"/>
        <end position="794"/>
    </location>
</feature>
<dbReference type="AlphaFoldDB" id="A0A809R6E4"/>
<evidence type="ECO:0000256" key="3">
    <source>
        <dbReference type="ARBA" id="ARBA00022475"/>
    </source>
</evidence>
<feature type="transmembrane region" description="Helical" evidence="7">
    <location>
        <begin position="576"/>
        <end position="598"/>
    </location>
</feature>
<keyword evidence="2 7" id="KW-0813">Transport</keyword>
<keyword evidence="3" id="KW-1003">Cell membrane</keyword>
<reference evidence="9" key="1">
    <citation type="journal article" name="DNA Res.">
        <title>The physiological potential of anammox bacteria as revealed by their core genome structure.</title>
        <authorList>
            <person name="Okubo T."/>
            <person name="Toyoda A."/>
            <person name="Fukuhara K."/>
            <person name="Uchiyama I."/>
            <person name="Harigaya Y."/>
            <person name="Kuroiwa M."/>
            <person name="Suzuki T."/>
            <person name="Murakami Y."/>
            <person name="Suwa Y."/>
            <person name="Takami H."/>
        </authorList>
    </citation>
    <scope>NUCLEOTIDE SEQUENCE</scope>
    <source>
        <strain evidence="9">317325-2</strain>
    </source>
</reference>
<proteinExistence type="inferred from homology"/>
<dbReference type="PANTHER" id="PTHR30193:SF1">
    <property type="entry name" value="ABC TRANSPORTER PERMEASE PROTEIN YESP-RELATED"/>
    <property type="match status" value="1"/>
</dbReference>
<accession>A0A809R6E4</accession>
<name>A0A809R6E4_9BACT</name>
<evidence type="ECO:0000256" key="6">
    <source>
        <dbReference type="ARBA" id="ARBA00023136"/>
    </source>
</evidence>
<dbReference type="CDD" id="cd06261">
    <property type="entry name" value="TM_PBP2"/>
    <property type="match status" value="1"/>
</dbReference>
<dbReference type="CDD" id="cd14748">
    <property type="entry name" value="PBP2_UgpB"/>
    <property type="match status" value="1"/>
</dbReference>
<dbReference type="InterPro" id="IPR051393">
    <property type="entry name" value="ABC_transporter_permease"/>
</dbReference>
<sequence length="809" mass="90302">MVWRLTLWGTIGALFCATVGAWGSDPVELHVWGQGFGPETKGLEAAVREFERRNPDVRVRMLSMGAGAMNPQKLMTSIVGKAPPDVIRQDRFTIGDWASRGAFLDLSPYIERDIETDPLSPRPEQYYPETWAEVSYRKGVFAIPTSFDNRALYWNKNIFRENAAALRKAGLGPSRPPRTWEELLAYSKVLTQHNADGTLRQAGFLPNFGNSWLYLYAFQQGAEFMSPDGRTCTLFTPESAKALQFMVEGYEVVGGYEKALSFQSGFQSNMNDPFIVGKVAMKIDGDWILANLARYGPQLDFGVAPPPVPEDRYRLQGEFAGETERFVTWSGGFSLAIPEGARHPEQAWRFVKWMTSLEGRLLEAEAQRDWEEKRGRLSIPRQNAHREANEIIFLQLKPKQAKFADALQVHVDLAPAAKIRPVTFVGQILWDEHVRATERACLKLSPPERALKAGQAVVQREIDEFFRMEQYPPASPFVLVGFGVFLGGAAVAWFVVRTRRERVGRLSRQSARWGYLLISPWLVGFGILTLGPMIASLVLSFTHYPVLSEPRWVGTDNFADLFTADWPNVKKSLANAAYLAGVGVPLSLLTGLSIALLLNSAVRGLRYYRTFFYMPAIVPTIASAVLWAWLLSGDPNKGLINAVWLATVSEWFGTPVPGWINAEAWAKPALILMGVWGAGSGMILWLAGLKGIPTSLYEAAAIDGANPRQQFWTVTLPQLSPIIFFNLVMGIIGSLQEFDRVYVMRTPDGTPGPADSLLVPVYHLFVNGFSYFKMGYASAFAWLLFAIILILTAIQLKLAPKWVHYEAEN</sequence>
<dbReference type="Gene3D" id="3.40.190.10">
    <property type="entry name" value="Periplasmic binding protein-like II"/>
    <property type="match status" value="1"/>
</dbReference>
<feature type="transmembrane region" description="Helical" evidence="7">
    <location>
        <begin position="516"/>
        <end position="541"/>
    </location>
</feature>
<feature type="transmembrane region" description="Helical" evidence="7">
    <location>
        <begin position="610"/>
        <end position="630"/>
    </location>
</feature>
<dbReference type="EMBL" id="AP021858">
    <property type="protein sequence ID" value="BBO23120.1"/>
    <property type="molecule type" value="Genomic_DNA"/>
</dbReference>
<dbReference type="InterPro" id="IPR000515">
    <property type="entry name" value="MetI-like"/>
</dbReference>
<evidence type="ECO:0000259" key="8">
    <source>
        <dbReference type="PROSITE" id="PS50928"/>
    </source>
</evidence>
<dbReference type="Gene3D" id="1.10.3720.10">
    <property type="entry name" value="MetI-like"/>
    <property type="match status" value="1"/>
</dbReference>
<dbReference type="PANTHER" id="PTHR30193">
    <property type="entry name" value="ABC TRANSPORTER PERMEASE PROTEIN"/>
    <property type="match status" value="1"/>
</dbReference>
<dbReference type="InterPro" id="IPR006059">
    <property type="entry name" value="SBP"/>
</dbReference>
<keyword evidence="4 7" id="KW-0812">Transmembrane</keyword>
<comment type="subcellular location">
    <subcellularLocation>
        <location evidence="1 7">Cell membrane</location>
        <topology evidence="1 7">Multi-pass membrane protein</topology>
    </subcellularLocation>
</comment>
<dbReference type="PROSITE" id="PS50928">
    <property type="entry name" value="ABC_TM1"/>
    <property type="match status" value="1"/>
</dbReference>
<evidence type="ECO:0000256" key="7">
    <source>
        <dbReference type="RuleBase" id="RU363032"/>
    </source>
</evidence>
<evidence type="ECO:0000313" key="10">
    <source>
        <dbReference type="Proteomes" id="UP000662873"/>
    </source>
</evidence>
<dbReference type="GO" id="GO:0005886">
    <property type="term" value="C:plasma membrane"/>
    <property type="evidence" value="ECO:0007669"/>
    <property type="project" value="UniProtKB-SubCell"/>
</dbReference>
<dbReference type="Proteomes" id="UP000662873">
    <property type="component" value="Chromosome"/>
</dbReference>
<feature type="transmembrane region" description="Helical" evidence="7">
    <location>
        <begin position="710"/>
        <end position="735"/>
    </location>
</feature>
<dbReference type="GO" id="GO:0055085">
    <property type="term" value="P:transmembrane transport"/>
    <property type="evidence" value="ECO:0007669"/>
    <property type="project" value="InterPro"/>
</dbReference>
<feature type="transmembrane region" description="Helical" evidence="7">
    <location>
        <begin position="669"/>
        <end position="689"/>
    </location>
</feature>
<comment type="similarity">
    <text evidence="7">Belongs to the binding-protein-dependent transport system permease family.</text>
</comment>
<evidence type="ECO:0000256" key="1">
    <source>
        <dbReference type="ARBA" id="ARBA00004651"/>
    </source>
</evidence>
<gene>
    <name evidence="9" type="ORF">NPRO_07150</name>
</gene>
<dbReference type="SUPFAM" id="SSF161098">
    <property type="entry name" value="MetI-like"/>
    <property type="match status" value="1"/>
</dbReference>
<keyword evidence="5 7" id="KW-1133">Transmembrane helix</keyword>
<dbReference type="SUPFAM" id="SSF53850">
    <property type="entry name" value="Periplasmic binding protein-like II"/>
    <property type="match status" value="1"/>
</dbReference>
<evidence type="ECO:0000256" key="2">
    <source>
        <dbReference type="ARBA" id="ARBA00022448"/>
    </source>
</evidence>
<dbReference type="Pfam" id="PF00528">
    <property type="entry name" value="BPD_transp_1"/>
    <property type="match status" value="1"/>
</dbReference>
<protein>
    <submittedName>
        <fullName evidence="9">ABC type glycerol-3-phosphate transporter, substrate-binding protein</fullName>
    </submittedName>
</protein>
<evidence type="ECO:0000313" key="9">
    <source>
        <dbReference type="EMBL" id="BBO23120.1"/>
    </source>
</evidence>
<dbReference type="KEGG" id="npy:NPRO_07150"/>
<organism evidence="9 10">
    <name type="scientific">Candidatus Nitrosymbiomonas proteolyticus</name>
    <dbReference type="NCBI Taxonomy" id="2608984"/>
    <lineage>
        <taxon>Bacteria</taxon>
        <taxon>Bacillati</taxon>
        <taxon>Armatimonadota</taxon>
        <taxon>Armatimonadota incertae sedis</taxon>
        <taxon>Candidatus Nitrosymbiomonas</taxon>
    </lineage>
</organism>
<feature type="domain" description="ABC transmembrane type-1" evidence="8">
    <location>
        <begin position="573"/>
        <end position="795"/>
    </location>
</feature>
<keyword evidence="6 7" id="KW-0472">Membrane</keyword>
<evidence type="ECO:0000256" key="4">
    <source>
        <dbReference type="ARBA" id="ARBA00022692"/>
    </source>
</evidence>
<feature type="transmembrane region" description="Helical" evidence="7">
    <location>
        <begin position="477"/>
        <end position="496"/>
    </location>
</feature>
<dbReference type="InterPro" id="IPR035906">
    <property type="entry name" value="MetI-like_sf"/>
</dbReference>